<organism evidence="8 9">
    <name type="scientific">Acrasis kona</name>
    <dbReference type="NCBI Taxonomy" id="1008807"/>
    <lineage>
        <taxon>Eukaryota</taxon>
        <taxon>Discoba</taxon>
        <taxon>Heterolobosea</taxon>
        <taxon>Tetramitia</taxon>
        <taxon>Eutetramitia</taxon>
        <taxon>Acrasidae</taxon>
        <taxon>Acrasis</taxon>
    </lineage>
</organism>
<feature type="modified residue" description="4-aspartylphosphate" evidence="3">
    <location>
        <position position="1831"/>
    </location>
</feature>
<dbReference type="Gene3D" id="1.10.510.10">
    <property type="entry name" value="Transferase(Phosphotransferase) domain 1"/>
    <property type="match status" value="1"/>
</dbReference>
<dbReference type="Gene3D" id="3.30.450.40">
    <property type="match status" value="1"/>
</dbReference>
<dbReference type="EMBL" id="JAOPGA020001564">
    <property type="protein sequence ID" value="KAL0489523.1"/>
    <property type="molecule type" value="Genomic_DNA"/>
</dbReference>
<feature type="domain" description="Protein kinase" evidence="5">
    <location>
        <begin position="1"/>
        <end position="264"/>
    </location>
</feature>
<gene>
    <name evidence="8" type="ORF">AKO1_010444</name>
</gene>
<evidence type="ECO:0000256" key="2">
    <source>
        <dbReference type="ARBA" id="ARBA00022777"/>
    </source>
</evidence>
<dbReference type="Pfam" id="PF13191">
    <property type="entry name" value="AAA_16"/>
    <property type="match status" value="1"/>
</dbReference>
<dbReference type="InterPro" id="IPR003661">
    <property type="entry name" value="HisK_dim/P_dom"/>
</dbReference>
<dbReference type="Pfam" id="PF00072">
    <property type="entry name" value="Response_reg"/>
    <property type="match status" value="1"/>
</dbReference>
<name>A0AAW2ZJG0_9EUKA</name>
<feature type="coiled-coil region" evidence="4">
    <location>
        <begin position="1500"/>
        <end position="1527"/>
    </location>
</feature>
<dbReference type="SMART" id="SM00387">
    <property type="entry name" value="HATPase_c"/>
    <property type="match status" value="1"/>
</dbReference>
<dbReference type="SUPFAM" id="SSF56112">
    <property type="entry name" value="Protein kinase-like (PK-like)"/>
    <property type="match status" value="1"/>
</dbReference>
<dbReference type="Gene3D" id="3.30.565.10">
    <property type="entry name" value="Histidine kinase-like ATPase, C-terminal domain"/>
    <property type="match status" value="1"/>
</dbReference>
<keyword evidence="4" id="KW-0175">Coiled coil</keyword>
<dbReference type="SMART" id="SM00065">
    <property type="entry name" value="GAF"/>
    <property type="match status" value="1"/>
</dbReference>
<dbReference type="InterPro" id="IPR027417">
    <property type="entry name" value="P-loop_NTPase"/>
</dbReference>
<dbReference type="InterPro" id="IPR029016">
    <property type="entry name" value="GAF-like_dom_sf"/>
</dbReference>
<dbReference type="InterPro" id="IPR000719">
    <property type="entry name" value="Prot_kinase_dom"/>
</dbReference>
<dbReference type="InterPro" id="IPR053159">
    <property type="entry name" value="Hybrid_Histidine_Kinase"/>
</dbReference>
<dbReference type="Proteomes" id="UP001431209">
    <property type="component" value="Unassembled WGS sequence"/>
</dbReference>
<dbReference type="SMART" id="SM00388">
    <property type="entry name" value="HisKA"/>
    <property type="match status" value="1"/>
</dbReference>
<dbReference type="GO" id="GO:0005524">
    <property type="term" value="F:ATP binding"/>
    <property type="evidence" value="ECO:0007669"/>
    <property type="project" value="InterPro"/>
</dbReference>
<accession>A0AAW2ZJG0</accession>
<feature type="domain" description="Response regulatory" evidence="7">
    <location>
        <begin position="1782"/>
        <end position="1902"/>
    </location>
</feature>
<dbReference type="SUPFAM" id="SSF52172">
    <property type="entry name" value="CheY-like"/>
    <property type="match status" value="1"/>
</dbReference>
<dbReference type="InterPro" id="IPR036097">
    <property type="entry name" value="HisK_dim/P_sf"/>
</dbReference>
<dbReference type="Pfam" id="PF00512">
    <property type="entry name" value="HisKA"/>
    <property type="match status" value="1"/>
</dbReference>
<keyword evidence="3" id="KW-0597">Phosphoprotein</keyword>
<dbReference type="PANTHER" id="PTHR43642">
    <property type="entry name" value="HYBRID SIGNAL TRANSDUCTION HISTIDINE KINASE G"/>
    <property type="match status" value="1"/>
</dbReference>
<dbReference type="SMART" id="SM00448">
    <property type="entry name" value="REC"/>
    <property type="match status" value="1"/>
</dbReference>
<evidence type="ECO:0000256" key="1">
    <source>
        <dbReference type="ARBA" id="ARBA00022679"/>
    </source>
</evidence>
<reference evidence="8 9" key="1">
    <citation type="submission" date="2024-03" db="EMBL/GenBank/DDBJ databases">
        <title>The Acrasis kona genome and developmental transcriptomes reveal deep origins of eukaryotic multicellular pathways.</title>
        <authorList>
            <person name="Sheikh S."/>
            <person name="Fu C.-J."/>
            <person name="Brown M.W."/>
            <person name="Baldauf S.L."/>
        </authorList>
    </citation>
    <scope>NUCLEOTIDE SEQUENCE [LARGE SCALE GENOMIC DNA]</scope>
    <source>
        <strain evidence="8 9">ATCC MYA-3509</strain>
    </source>
</reference>
<dbReference type="CDD" id="cd17546">
    <property type="entry name" value="REC_hyHK_CKI1_RcsC-like"/>
    <property type="match status" value="1"/>
</dbReference>
<evidence type="ECO:0000313" key="9">
    <source>
        <dbReference type="Proteomes" id="UP001431209"/>
    </source>
</evidence>
<evidence type="ECO:0000313" key="8">
    <source>
        <dbReference type="EMBL" id="KAL0489523.1"/>
    </source>
</evidence>
<dbReference type="Pfam" id="PF02518">
    <property type="entry name" value="HATPase_c"/>
    <property type="match status" value="1"/>
</dbReference>
<dbReference type="InterPro" id="IPR041664">
    <property type="entry name" value="AAA_16"/>
</dbReference>
<evidence type="ECO:0000259" key="6">
    <source>
        <dbReference type="PROSITE" id="PS50109"/>
    </source>
</evidence>
<dbReference type="Gene3D" id="1.10.287.130">
    <property type="match status" value="1"/>
</dbReference>
<dbReference type="SUPFAM" id="SSF52540">
    <property type="entry name" value="P-loop containing nucleoside triphosphate hydrolases"/>
    <property type="match status" value="1"/>
</dbReference>
<dbReference type="GO" id="GO:0000155">
    <property type="term" value="F:phosphorelay sensor kinase activity"/>
    <property type="evidence" value="ECO:0007669"/>
    <property type="project" value="InterPro"/>
</dbReference>
<evidence type="ECO:0000259" key="7">
    <source>
        <dbReference type="PROSITE" id="PS50110"/>
    </source>
</evidence>
<dbReference type="PROSITE" id="PS50011">
    <property type="entry name" value="PROTEIN_KINASE_DOM"/>
    <property type="match status" value="1"/>
</dbReference>
<evidence type="ECO:0000259" key="5">
    <source>
        <dbReference type="PROSITE" id="PS50011"/>
    </source>
</evidence>
<proteinExistence type="predicted"/>
<dbReference type="InterPro" id="IPR005467">
    <property type="entry name" value="His_kinase_dom"/>
</dbReference>
<dbReference type="InterPro" id="IPR003018">
    <property type="entry name" value="GAF"/>
</dbReference>
<sequence length="1906" mass="216666">MEEVLHRGQYSVVSRVYSKLLGRVVVKKKFNSEFPSQREKNKYAKEAKIGQMLQGQNCAMNYLKKEGSTKDDAIYMEDIGGWSMYQEVTQNGPFKDMKYFVETAIKIIQVVSRVHQNKIFHGSISPDHIIWNKLMVRLVDFSLSSELERDNIVFSNKRTVDVVSYLFFSPEQTGRMNREVDYRTDLYSLGLVFYFMLTGHIPFHEETGLDLIYSIIARQPTEPSIVSPTIPKTISDIVMKLLKKNVEDRYQGTFGLKSDLEQYLIGGRDFALATNDICSTFHPSQKLYGRDDELRTLLHSFDKVSSGSVRSMLVLVAGYSGVGKTALINEVHKPLVKEQGFFIQGKFDQFKRNNIPYFCFVSAFQQLVAAVLTESKESIENWKSKLLFALDDKGQLIIDVIPEIVLLIGPQPKVIEIGAEEAQSRFKNVFLSFVGVFAQPDHPLVIFLDDLQWADLATLSFLEQLLTTESIRSLLIFGAYRDNEVSESHALVSTVRNINKSGCSIDTILLSPLKLNHINQLVSDSMRYDPESPRLKMLSNLIQEKTDGNPFFLILYLKSLVQDGFIQFDFENGCWSFDINVIASKTQTTLNVVEMMTSRLRKMNSSTRTVMSFAACLGNRFEYKLLELVYSTIQGEKDCAEALWPVIKEGLIVQLGQDALQNKWLNRLDVEASTAADNHLQFLHDRVQQAAYELLDHGRRDLIHASIAKILLDTFTPSMIEDKIFDIVNHLQMGSAAMSERSECIRAAKIALTASDKAKYSNAAQLAIDCATFGLECLRKSVGEQDMWIHEYQLCLDLHKQICVCLSLTKQFSRGEEFYAGVEEKCSTTLDLIDVQTLHANFYEVQGKYKECVYLLRDCLALLGVDLHVEDPDLALKALHNEFRIINDHIQGKAIKDLHNDDRVMTRPEDIRKMQILNVLHAPCILIGILEVYSLVGALMVSLSLQHGVCEYTCIGYSYYGLCSAEHTKKYHEAFEFSKLGIKMSVNTPWHARCLLYHPIGIQCFFDDWDSVAQNIYTCMESAIRDSDLAMLIYSHGYYSFINSQSDHLNDVYLMVQSSLDFLNSPRHAFYYVVHYLSSYLRFMWTPESSVNLVNGLVSHHQPEQIPDPSWSLHNSIYNMSQLMLVFFRRDTHLWLEKLDRCRSTLYNITHLLFRPTADFYVAVVCLCIKYDDPVVRDERFEHADQLIERFQLWSQLNPACFKQQLTILLGLRCAAQGDTFEAIKYFEEAATGNFVMMQAVAYEFAAEVWFSIGGFKKEFRDSVYRSIYLYNVHGAVGKADQLRRFYQNHVEIPDMDGPIPRVLQSLGQHLKSNNSTSLNRNETPIDMMAIDMAGRALFDEATLDQSLNNMMRVVLQYAGATRGLYIQSNEGEDSMTVVAEGSVDNMQVDTMRIIPLAQYQDLPQGIIHYVMRTRDPVIIGSSLATSSSNINLQLLQEKSAHTRSVLCYPVLRNNNLYRGVLYLQSDTVDDAFSPNHLEIMSVLTSQLSSITENARLGQVIDNERRYRTATLELEQAKKRLEEFIDILCHELRNPLNVICSNNEFFIEMEQCSNIQPRELIVEHDEALKATTIAAEQLKDIIDNVLTASMLQNKCIQIQKTMLDPNELLDQVCDMFEEKIKEKNIKLVKEYYRDPNLPHDHCTVGDPVRLKEILVNLISNAIKFCDNKNGRINVRCETLHESEAETFVKFVVSDNGCGIAEKDISKILEPSLTNCFKLGLKISVELCKLMGGSISATSEPGRGSSFSASLKLHTLLSCESQSDTTSSTISSEDGEEINVCKTVLVVDDSPINQKILCRLLRKSGYLYDVADDGLQAVQMIAVQKFDVVLMDIEMPGMNGIEATKRVRQMEQERGIRRLLPIIGVSGNSQSSIIDSISRAGMQSYVTKPYMSSEIIQAIETFTKKKK</sequence>
<evidence type="ECO:0000256" key="3">
    <source>
        <dbReference type="PROSITE-ProRule" id="PRU00169"/>
    </source>
</evidence>
<protein>
    <submittedName>
        <fullName evidence="8">Hybrid signal transduction histidine kinase G</fullName>
    </submittedName>
</protein>
<dbReference type="SUPFAM" id="SSF55874">
    <property type="entry name" value="ATPase domain of HSP90 chaperone/DNA topoisomerase II/histidine kinase"/>
    <property type="match status" value="1"/>
</dbReference>
<keyword evidence="9" id="KW-1185">Reference proteome</keyword>
<dbReference type="Gene3D" id="3.40.50.300">
    <property type="entry name" value="P-loop containing nucleotide triphosphate hydrolases"/>
    <property type="match status" value="1"/>
</dbReference>
<dbReference type="PROSITE" id="PS50109">
    <property type="entry name" value="HIS_KIN"/>
    <property type="match status" value="1"/>
</dbReference>
<dbReference type="Pfam" id="PF00069">
    <property type="entry name" value="Pkinase"/>
    <property type="match status" value="1"/>
</dbReference>
<keyword evidence="2 8" id="KW-0418">Kinase</keyword>
<dbReference type="InterPro" id="IPR003594">
    <property type="entry name" value="HATPase_dom"/>
</dbReference>
<dbReference type="InterPro" id="IPR011009">
    <property type="entry name" value="Kinase-like_dom_sf"/>
</dbReference>
<keyword evidence="1" id="KW-0808">Transferase</keyword>
<dbReference type="InterPro" id="IPR011006">
    <property type="entry name" value="CheY-like_superfamily"/>
</dbReference>
<dbReference type="SUPFAM" id="SSF47384">
    <property type="entry name" value="Homodimeric domain of signal transducing histidine kinase"/>
    <property type="match status" value="1"/>
</dbReference>
<dbReference type="CDD" id="cd00082">
    <property type="entry name" value="HisKA"/>
    <property type="match status" value="1"/>
</dbReference>
<dbReference type="PROSITE" id="PS50110">
    <property type="entry name" value="RESPONSE_REGULATORY"/>
    <property type="match status" value="1"/>
</dbReference>
<dbReference type="PANTHER" id="PTHR43642:SF1">
    <property type="entry name" value="HYBRID SIGNAL TRANSDUCTION HISTIDINE KINASE G"/>
    <property type="match status" value="1"/>
</dbReference>
<dbReference type="SMART" id="SM00220">
    <property type="entry name" value="S_TKc"/>
    <property type="match status" value="1"/>
</dbReference>
<evidence type="ECO:0000256" key="4">
    <source>
        <dbReference type="SAM" id="Coils"/>
    </source>
</evidence>
<feature type="domain" description="Histidine kinase" evidence="6">
    <location>
        <begin position="1527"/>
        <end position="1754"/>
    </location>
</feature>
<dbReference type="SUPFAM" id="SSF55781">
    <property type="entry name" value="GAF domain-like"/>
    <property type="match status" value="1"/>
</dbReference>
<dbReference type="Gene3D" id="3.40.50.2300">
    <property type="match status" value="1"/>
</dbReference>
<dbReference type="InterPro" id="IPR001789">
    <property type="entry name" value="Sig_transdc_resp-reg_receiver"/>
</dbReference>
<comment type="caution">
    <text evidence="8">The sequence shown here is derived from an EMBL/GenBank/DDBJ whole genome shotgun (WGS) entry which is preliminary data.</text>
</comment>
<dbReference type="InterPro" id="IPR036890">
    <property type="entry name" value="HATPase_C_sf"/>
</dbReference>